<dbReference type="GO" id="GO:0015036">
    <property type="term" value="F:disulfide oxidoreductase activity"/>
    <property type="evidence" value="ECO:0007669"/>
    <property type="project" value="UniProtKB-ARBA"/>
</dbReference>
<keyword evidence="7" id="KW-1185">Reference proteome</keyword>
<evidence type="ECO:0000259" key="5">
    <source>
        <dbReference type="PROSITE" id="PS51352"/>
    </source>
</evidence>
<dbReference type="PROSITE" id="PS00194">
    <property type="entry name" value="THIOREDOXIN_1"/>
    <property type="match status" value="1"/>
</dbReference>
<dbReference type="Pfam" id="PF01323">
    <property type="entry name" value="DSBA"/>
    <property type="match status" value="1"/>
</dbReference>
<evidence type="ECO:0000256" key="4">
    <source>
        <dbReference type="ARBA" id="ARBA00023284"/>
    </source>
</evidence>
<dbReference type="AlphaFoldDB" id="A0A1C7D5T3"/>
<protein>
    <submittedName>
        <fullName evidence="6">DSBA-like thioredoxin domain protein</fullName>
    </submittedName>
</protein>
<keyword evidence="1" id="KW-0732">Signal</keyword>
<dbReference type="KEGG" id="anh:A6F65_00495"/>
<keyword evidence="4" id="KW-0676">Redox-active center</keyword>
<evidence type="ECO:0000313" key="6">
    <source>
        <dbReference type="EMBL" id="ANU06820.1"/>
    </source>
</evidence>
<gene>
    <name evidence="6" type="ORF">A6F65_00495</name>
</gene>
<proteinExistence type="predicted"/>
<evidence type="ECO:0000256" key="2">
    <source>
        <dbReference type="ARBA" id="ARBA00023002"/>
    </source>
</evidence>
<dbReference type="Proteomes" id="UP000092698">
    <property type="component" value="Chromosome"/>
</dbReference>
<dbReference type="CDD" id="cd03023">
    <property type="entry name" value="DsbA_Com1_like"/>
    <property type="match status" value="1"/>
</dbReference>
<dbReference type="InterPro" id="IPR001853">
    <property type="entry name" value="DSBA-like_thioredoxin_dom"/>
</dbReference>
<dbReference type="InterPro" id="IPR017937">
    <property type="entry name" value="Thioredoxin_CS"/>
</dbReference>
<dbReference type="Gene3D" id="3.40.30.10">
    <property type="entry name" value="Glutaredoxin"/>
    <property type="match status" value="1"/>
</dbReference>
<accession>A0A1C7D5T3</accession>
<organism evidence="6 7">
    <name type="scientific">Paraurantiacibacter namhicola</name>
    <dbReference type="NCBI Taxonomy" id="645517"/>
    <lineage>
        <taxon>Bacteria</taxon>
        <taxon>Pseudomonadati</taxon>
        <taxon>Pseudomonadota</taxon>
        <taxon>Alphaproteobacteria</taxon>
        <taxon>Sphingomonadales</taxon>
        <taxon>Erythrobacteraceae</taxon>
        <taxon>Paraurantiacibacter</taxon>
    </lineage>
</organism>
<dbReference type="InterPro" id="IPR036249">
    <property type="entry name" value="Thioredoxin-like_sf"/>
</dbReference>
<dbReference type="SUPFAM" id="SSF52833">
    <property type="entry name" value="Thioredoxin-like"/>
    <property type="match status" value="1"/>
</dbReference>
<dbReference type="PROSITE" id="PS51352">
    <property type="entry name" value="THIOREDOXIN_2"/>
    <property type="match status" value="1"/>
</dbReference>
<keyword evidence="3" id="KW-1015">Disulfide bond</keyword>
<evidence type="ECO:0000256" key="3">
    <source>
        <dbReference type="ARBA" id="ARBA00023157"/>
    </source>
</evidence>
<evidence type="ECO:0000313" key="7">
    <source>
        <dbReference type="Proteomes" id="UP000092698"/>
    </source>
</evidence>
<dbReference type="PANTHER" id="PTHR13887:SF14">
    <property type="entry name" value="DISULFIDE BOND FORMATION PROTEIN D"/>
    <property type="match status" value="1"/>
</dbReference>
<keyword evidence="2" id="KW-0560">Oxidoreductase</keyword>
<name>A0A1C7D5T3_9SPHN</name>
<dbReference type="PANTHER" id="PTHR13887">
    <property type="entry name" value="GLUTATHIONE S-TRANSFERASE KAPPA"/>
    <property type="match status" value="1"/>
</dbReference>
<dbReference type="InterPro" id="IPR013766">
    <property type="entry name" value="Thioredoxin_domain"/>
</dbReference>
<dbReference type="RefSeq" id="WP_067785592.1">
    <property type="nucleotide sequence ID" value="NZ_CP016545.1"/>
</dbReference>
<dbReference type="EMBL" id="CP016545">
    <property type="protein sequence ID" value="ANU06820.1"/>
    <property type="molecule type" value="Genomic_DNA"/>
</dbReference>
<dbReference type="OrthoDB" id="9780147at2"/>
<dbReference type="STRING" id="645517.A6F65_00495"/>
<evidence type="ECO:0000256" key="1">
    <source>
        <dbReference type="ARBA" id="ARBA00022729"/>
    </source>
</evidence>
<sequence length="234" mass="24628">MRWLATILVSLLAGFAGAGLWQVSGLGDTAVRSAIMAQPEIVPDAIEQWQRDEAAKRVAKYTEQIETPWPGAVLGNPEGSVTLVEFSDYGCGYCRQSVADVEALIAANPDLRVVIRELPIFGENSEAAARMALAAAEQGKYREFHLAMFEAGQPGPATIAAAARAAGLDMARAEADIASGRFDPHLKANAFMANELGLRGTPGFIVGDALFDGAVGEQRLGEAIVNVRDAAGAS</sequence>
<feature type="domain" description="Thioredoxin" evidence="5">
    <location>
        <begin position="36"/>
        <end position="229"/>
    </location>
</feature>
<reference evidence="6 7" key="1">
    <citation type="submission" date="2016-07" db="EMBL/GenBank/DDBJ databases">
        <title>Complete genome sequence of Altererythrobacter namhicola JCM 16345T, containing esterase-encoding genes.</title>
        <authorList>
            <person name="Cheng H."/>
            <person name="Wu Y.-H."/>
            <person name="Jian S.-L."/>
            <person name="Huo Y.-Y."/>
            <person name="Wang C.-S."/>
            <person name="Xu X.-W."/>
        </authorList>
    </citation>
    <scope>NUCLEOTIDE SEQUENCE [LARGE SCALE GENOMIC DNA]</scope>
    <source>
        <strain evidence="6 7">JCM 16345</strain>
    </source>
</reference>